<dbReference type="STRING" id="633697.EubceDRAFT1_1463"/>
<evidence type="ECO:0000313" key="2">
    <source>
        <dbReference type="EMBL" id="EIM57260.1"/>
    </source>
</evidence>
<feature type="domain" description="HTH cro/C1-type" evidence="1">
    <location>
        <begin position="11"/>
        <end position="66"/>
    </location>
</feature>
<keyword evidence="3" id="KW-1185">Reference proteome</keyword>
<reference evidence="2 3" key="2">
    <citation type="submission" date="2012-02" db="EMBL/GenBank/DDBJ databases">
        <title>Improved High-Quality Draft sequence of Eubacterium cellulosolvens 6.</title>
        <authorList>
            <consortium name="US DOE Joint Genome Institute"/>
            <person name="Lucas S."/>
            <person name="Han J."/>
            <person name="Lapidus A."/>
            <person name="Cheng J.-F."/>
            <person name="Goodwin L."/>
            <person name="Pitluck S."/>
            <person name="Peters L."/>
            <person name="Mikhailova N."/>
            <person name="Gu W."/>
            <person name="Detter J.C."/>
            <person name="Han C."/>
            <person name="Tapia R."/>
            <person name="Land M."/>
            <person name="Hauser L."/>
            <person name="Kyrpides N."/>
            <person name="Ivanova N."/>
            <person name="Pagani I."/>
            <person name="Johnson E."/>
            <person name="Mukhopadhyay B."/>
            <person name="Anderson I."/>
            <person name="Woyke T."/>
        </authorList>
    </citation>
    <scope>NUCLEOTIDE SEQUENCE [LARGE SCALE GENOMIC DNA]</scope>
    <source>
        <strain evidence="2 3">6</strain>
    </source>
</reference>
<dbReference type="SUPFAM" id="SSF47413">
    <property type="entry name" value="lambda repressor-like DNA-binding domains"/>
    <property type="match status" value="1"/>
</dbReference>
<dbReference type="AlphaFoldDB" id="I5ATY7"/>
<name>I5ATY7_EUBC6</name>
<protein>
    <submittedName>
        <fullName evidence="2">Putative transcriptional regulator</fullName>
    </submittedName>
</protein>
<sequence length="272" mass="30402">MYVKLTTQEKLKDLRVARKLTLKELEAEVGITSSTLGEYENNDYKDISSHSLEVLSRFYGVSVDYLLGITENDVEANTPLEELHLSDDAVAVLKSGRINTRLLSEIITHPSFRRMMTDSEIYVDRIAAGRINDMNSMLEAVRQTLIMDKGADPDDIYMQTIKAALLSEDDFFGTAISKDLMEILASIREAHLTDSTTADTTGTDMIRSALEQADKFEGSPEQKKVAFFLSQLGIKYEILTTDELVTLMGILRKSKFMAAPGSRRGKGGRKKK</sequence>
<dbReference type="GO" id="GO:0003677">
    <property type="term" value="F:DNA binding"/>
    <property type="evidence" value="ECO:0007669"/>
    <property type="project" value="InterPro"/>
</dbReference>
<organism evidence="2 3">
    <name type="scientific">Eubacterium cellulosolvens (strain ATCC 43171 / JCM 9499 / 6)</name>
    <name type="common">Cillobacterium cellulosolvens</name>
    <dbReference type="NCBI Taxonomy" id="633697"/>
    <lineage>
        <taxon>Bacteria</taxon>
        <taxon>Bacillati</taxon>
        <taxon>Bacillota</taxon>
        <taxon>Clostridia</taxon>
        <taxon>Eubacteriales</taxon>
        <taxon>Eubacteriaceae</taxon>
        <taxon>Eubacterium</taxon>
    </lineage>
</organism>
<dbReference type="CDD" id="cd00093">
    <property type="entry name" value="HTH_XRE"/>
    <property type="match status" value="1"/>
</dbReference>
<dbReference type="PROSITE" id="PS50943">
    <property type="entry name" value="HTH_CROC1"/>
    <property type="match status" value="1"/>
</dbReference>
<dbReference type="EMBL" id="CM001487">
    <property type="protein sequence ID" value="EIM57260.1"/>
    <property type="molecule type" value="Genomic_DNA"/>
</dbReference>
<proteinExistence type="predicted"/>
<dbReference type="HOGENOM" id="CLU_090591_0_0_9"/>
<reference evidence="2 3" key="1">
    <citation type="submission" date="2010-08" db="EMBL/GenBank/DDBJ databases">
        <authorList>
            <consortium name="US DOE Joint Genome Institute (JGI-PGF)"/>
            <person name="Lucas S."/>
            <person name="Copeland A."/>
            <person name="Lapidus A."/>
            <person name="Cheng J.-F."/>
            <person name="Bruce D."/>
            <person name="Goodwin L."/>
            <person name="Pitluck S."/>
            <person name="Land M.L."/>
            <person name="Hauser L."/>
            <person name="Chang Y.-J."/>
            <person name="Anderson I.J."/>
            <person name="Johnson E."/>
            <person name="Mulhopadhyay B."/>
            <person name="Kyrpides N."/>
            <person name="Woyke T.J."/>
        </authorList>
    </citation>
    <scope>NUCLEOTIDE SEQUENCE [LARGE SCALE GENOMIC DNA]</scope>
    <source>
        <strain evidence="2 3">6</strain>
    </source>
</reference>
<accession>I5ATY7</accession>
<dbReference type="Proteomes" id="UP000005753">
    <property type="component" value="Chromosome"/>
</dbReference>
<dbReference type="eggNOG" id="COG1396">
    <property type="taxonomic scope" value="Bacteria"/>
</dbReference>
<dbReference type="InterPro" id="IPR001387">
    <property type="entry name" value="Cro/C1-type_HTH"/>
</dbReference>
<dbReference type="Gene3D" id="1.10.260.40">
    <property type="entry name" value="lambda repressor-like DNA-binding domains"/>
    <property type="match status" value="1"/>
</dbReference>
<dbReference type="SMART" id="SM00530">
    <property type="entry name" value="HTH_XRE"/>
    <property type="match status" value="1"/>
</dbReference>
<dbReference type="InterPro" id="IPR010982">
    <property type="entry name" value="Lambda_DNA-bd_dom_sf"/>
</dbReference>
<evidence type="ECO:0000313" key="3">
    <source>
        <dbReference type="Proteomes" id="UP000005753"/>
    </source>
</evidence>
<gene>
    <name evidence="2" type="ORF">EubceDRAFT1_1463</name>
</gene>
<evidence type="ECO:0000259" key="1">
    <source>
        <dbReference type="PROSITE" id="PS50943"/>
    </source>
</evidence>
<dbReference type="Pfam" id="PF01381">
    <property type="entry name" value="HTH_3"/>
    <property type="match status" value="1"/>
</dbReference>